<dbReference type="SUPFAM" id="SSF53448">
    <property type="entry name" value="Nucleotide-diphospho-sugar transferases"/>
    <property type="match status" value="1"/>
</dbReference>
<gene>
    <name evidence="3" type="ORF">VP18_00017</name>
</gene>
<reference evidence="3" key="1">
    <citation type="submission" date="2020-08" db="EMBL/GenBank/DDBJ databases">
        <title>Genetic structure, function and evolution of capsule biosynthesis loci in Vibrio parahaemolyticus.</title>
        <authorList>
            <person name="Li L."/>
            <person name="Bian S."/>
        </authorList>
    </citation>
    <scope>NUCLEOTIDE SEQUENCE</scope>
    <source>
        <strain evidence="3">VP18</strain>
    </source>
</reference>
<evidence type="ECO:0000259" key="2">
    <source>
        <dbReference type="Pfam" id="PF00535"/>
    </source>
</evidence>
<dbReference type="RefSeq" id="WP_079878026.1">
    <property type="nucleotide sequence ID" value="NZ_JACENT010000006.1"/>
</dbReference>
<name>A0A7M3VIC3_VIBPH</name>
<keyword evidence="1" id="KW-1133">Transmembrane helix</keyword>
<keyword evidence="1" id="KW-0812">Transmembrane</keyword>
<evidence type="ECO:0000256" key="1">
    <source>
        <dbReference type="SAM" id="Phobius"/>
    </source>
</evidence>
<dbReference type="Gene3D" id="3.90.550.10">
    <property type="entry name" value="Spore Coat Polysaccharide Biosynthesis Protein SpsA, Chain A"/>
    <property type="match status" value="1"/>
</dbReference>
<proteinExistence type="predicted"/>
<dbReference type="InterPro" id="IPR001173">
    <property type="entry name" value="Glyco_trans_2-like"/>
</dbReference>
<evidence type="ECO:0000313" key="3">
    <source>
        <dbReference type="EMBL" id="QOS15090.1"/>
    </source>
</evidence>
<protein>
    <recommendedName>
        <fullName evidence="2">Glycosyltransferase 2-like domain-containing protein</fullName>
    </recommendedName>
</protein>
<feature type="transmembrane region" description="Helical" evidence="1">
    <location>
        <begin position="257"/>
        <end position="279"/>
    </location>
</feature>
<dbReference type="InterPro" id="IPR029044">
    <property type="entry name" value="Nucleotide-diphossugar_trans"/>
</dbReference>
<dbReference type="CDD" id="cd00761">
    <property type="entry name" value="Glyco_tranf_GTA_type"/>
    <property type="match status" value="1"/>
</dbReference>
<organism evidence="3">
    <name type="scientific">Vibrio parahaemolyticus</name>
    <dbReference type="NCBI Taxonomy" id="670"/>
    <lineage>
        <taxon>Bacteria</taxon>
        <taxon>Pseudomonadati</taxon>
        <taxon>Pseudomonadota</taxon>
        <taxon>Gammaproteobacteria</taxon>
        <taxon>Vibrionales</taxon>
        <taxon>Vibrionaceae</taxon>
        <taxon>Vibrio</taxon>
    </lineage>
</organism>
<dbReference type="AlphaFoldDB" id="A0A7M3VIC3"/>
<feature type="domain" description="Glycosyltransferase 2-like" evidence="2">
    <location>
        <begin position="7"/>
        <end position="115"/>
    </location>
</feature>
<dbReference type="Pfam" id="PF00535">
    <property type="entry name" value="Glycos_transf_2"/>
    <property type="match status" value="1"/>
</dbReference>
<keyword evidence="1" id="KW-0472">Membrane</keyword>
<accession>A0A7M3VIC3</accession>
<dbReference type="EMBL" id="MT898014">
    <property type="protein sequence ID" value="QOS15090.1"/>
    <property type="molecule type" value="Genomic_DNA"/>
</dbReference>
<sequence length="283" mass="32598">MMKKVYIIVPVFKRENLTENFIESILSQSLSFDIEFIIVDDDHELYGNYERFAKEKKVTCIKTHGNAWWCGTVRQGIDYFYSKVEFGSDDIVVIANNDVTVPQGELSKIIENVGCNEICHPQTFTNRNVEISSGAKVITWFPFITKHPKFGRASLDKIPIDLCTARFMCMHATTLSKVGNISNNLLQYQGDYDFSLIAKSKGITINIIKGAYCQVYDDDTGLKSENITSFSQFLSSFYEIRSSNNLKYRWRFVRNHFSFLSSVFIIFSMVSNIVARYVVKRFK</sequence>